<dbReference type="EMBL" id="SSTD01007152">
    <property type="protein sequence ID" value="TYK19109.1"/>
    <property type="molecule type" value="Genomic_DNA"/>
</dbReference>
<gene>
    <name evidence="2" type="ORF">E5676_scaffold522G00270</name>
</gene>
<organism evidence="2 3">
    <name type="scientific">Cucumis melo var. makuwa</name>
    <name type="common">Oriental melon</name>
    <dbReference type="NCBI Taxonomy" id="1194695"/>
    <lineage>
        <taxon>Eukaryota</taxon>
        <taxon>Viridiplantae</taxon>
        <taxon>Streptophyta</taxon>
        <taxon>Embryophyta</taxon>
        <taxon>Tracheophyta</taxon>
        <taxon>Spermatophyta</taxon>
        <taxon>Magnoliopsida</taxon>
        <taxon>eudicotyledons</taxon>
        <taxon>Gunneridae</taxon>
        <taxon>Pentapetalae</taxon>
        <taxon>rosids</taxon>
        <taxon>fabids</taxon>
        <taxon>Cucurbitales</taxon>
        <taxon>Cucurbitaceae</taxon>
        <taxon>Benincaseae</taxon>
        <taxon>Cucumis</taxon>
    </lineage>
</organism>
<protein>
    <submittedName>
        <fullName evidence="2">Uncharacterized protein</fullName>
    </submittedName>
</protein>
<accession>A0A5D3D6C5</accession>
<dbReference type="AlphaFoldDB" id="A0A5D3D6C5"/>
<proteinExistence type="predicted"/>
<feature type="region of interest" description="Disordered" evidence="1">
    <location>
        <begin position="26"/>
        <end position="57"/>
    </location>
</feature>
<evidence type="ECO:0000313" key="2">
    <source>
        <dbReference type="EMBL" id="TYK19109.1"/>
    </source>
</evidence>
<evidence type="ECO:0000313" key="3">
    <source>
        <dbReference type="Proteomes" id="UP000321947"/>
    </source>
</evidence>
<name>A0A5D3D6C5_CUCMM</name>
<dbReference type="Proteomes" id="UP000321947">
    <property type="component" value="Unassembled WGS sequence"/>
</dbReference>
<sequence>MHSNLLKSSPSTSTSSNLLTFLGLLASKDRTEEDDEEDDREIDSHEEEDGLGNFGIDATIVASEVRAMEPA</sequence>
<feature type="compositionally biased region" description="Acidic residues" evidence="1">
    <location>
        <begin position="32"/>
        <end position="50"/>
    </location>
</feature>
<comment type="caution">
    <text evidence="2">The sequence shown here is derived from an EMBL/GenBank/DDBJ whole genome shotgun (WGS) entry which is preliminary data.</text>
</comment>
<reference evidence="2 3" key="1">
    <citation type="submission" date="2019-08" db="EMBL/GenBank/DDBJ databases">
        <title>Draft genome sequences of two oriental melons (Cucumis melo L. var makuwa).</title>
        <authorList>
            <person name="Kwon S.-Y."/>
        </authorList>
    </citation>
    <scope>NUCLEOTIDE SEQUENCE [LARGE SCALE GENOMIC DNA]</scope>
    <source>
        <strain evidence="3">cv. Chang Bougi</strain>
        <tissue evidence="2">Leaf</tissue>
    </source>
</reference>
<evidence type="ECO:0000256" key="1">
    <source>
        <dbReference type="SAM" id="MobiDB-lite"/>
    </source>
</evidence>